<dbReference type="PROSITE" id="PS00138">
    <property type="entry name" value="SUBTILASE_SER"/>
    <property type="match status" value="1"/>
</dbReference>
<dbReference type="InterPro" id="IPR050131">
    <property type="entry name" value="Peptidase_S8_subtilisin-like"/>
</dbReference>
<keyword evidence="3 5" id="KW-0378">Hydrolase</keyword>
<feature type="domain" description="Peptidase S8/S53" evidence="8">
    <location>
        <begin position="187"/>
        <end position="417"/>
    </location>
</feature>
<dbReference type="InterPro" id="IPR023828">
    <property type="entry name" value="Peptidase_S8_Ser-AS"/>
</dbReference>
<dbReference type="InterPro" id="IPR000209">
    <property type="entry name" value="Peptidase_S8/S53_dom"/>
</dbReference>
<accession>A0A1C3XIB4</accession>
<feature type="active site" description="Charge relay system" evidence="5">
    <location>
        <position position="196"/>
    </location>
</feature>
<name>A0A1C3XIB4_9BRAD</name>
<proteinExistence type="inferred from homology"/>
<dbReference type="GO" id="GO:0004252">
    <property type="term" value="F:serine-type endopeptidase activity"/>
    <property type="evidence" value="ECO:0007669"/>
    <property type="project" value="UniProtKB-UniRule"/>
</dbReference>
<keyword evidence="10" id="KW-1185">Reference proteome</keyword>
<dbReference type="PROSITE" id="PS51892">
    <property type="entry name" value="SUBTILASE"/>
    <property type="match status" value="1"/>
</dbReference>
<dbReference type="PROSITE" id="PS00136">
    <property type="entry name" value="SUBTILASE_ASP"/>
    <property type="match status" value="1"/>
</dbReference>
<dbReference type="EMBL" id="FMAI01000016">
    <property type="protein sequence ID" value="SCB52031.1"/>
    <property type="molecule type" value="Genomic_DNA"/>
</dbReference>
<evidence type="ECO:0000256" key="1">
    <source>
        <dbReference type="ARBA" id="ARBA00011073"/>
    </source>
</evidence>
<feature type="active site" description="Charge relay system" evidence="5">
    <location>
        <position position="397"/>
    </location>
</feature>
<evidence type="ECO:0000313" key="10">
    <source>
        <dbReference type="Proteomes" id="UP000199184"/>
    </source>
</evidence>
<evidence type="ECO:0000259" key="8">
    <source>
        <dbReference type="Pfam" id="PF00082"/>
    </source>
</evidence>
<evidence type="ECO:0000313" key="9">
    <source>
        <dbReference type="EMBL" id="SCB52031.1"/>
    </source>
</evidence>
<dbReference type="CDD" id="cd07480">
    <property type="entry name" value="Peptidases_S8_12"/>
    <property type="match status" value="1"/>
</dbReference>
<comment type="similarity">
    <text evidence="1 5 6">Belongs to the peptidase S8 family.</text>
</comment>
<dbReference type="Gene3D" id="3.40.50.200">
    <property type="entry name" value="Peptidase S8/S53 domain"/>
    <property type="match status" value="1"/>
</dbReference>
<feature type="region of interest" description="Disordered" evidence="7">
    <location>
        <begin position="1"/>
        <end position="21"/>
    </location>
</feature>
<dbReference type="AlphaFoldDB" id="A0A1C3XIB4"/>
<sequence>MAKRSTRRTASEQAEGTPRLGTVVRFTPQAARAGVRQLEGSGFRVASSKDFRSAKAVPNDFDGADVQYFERFGIAIVRRDDERLRPMVEKAMQQKTVSGVRPERTYRALGAAGMQRAEIAQASFAGVATLDQDYLRGYRDGINELVDRLLGSSDVVEGERAAVPRVDETTATWGLQATRVIGSSLTGAGIRVAVLDTGFDHTHQDFVGRAVTKKLFASRSSDDDMVGHGTHCIGTACGPMRPATGPRYGIAYEAEIYAGKVLGDDGFGTDRSIIAGMDWALDQNCQIISMSLGAATRLGDQPSDDYEQIGQVCLDAGTLVIAAAGNESARPQRIAPLGSPANASTIMAVAAVDNAFRIASFSCGGMNPSQEVDIAAPGVAILSSLPGNKYDRWDGTSMATPHVSGIAALIAQSNNAFRGWALWARLLQISRPLRFPPRDIGKGFAQAPPS</sequence>
<dbReference type="RefSeq" id="WP_091964072.1">
    <property type="nucleotide sequence ID" value="NZ_FMAI01000016.1"/>
</dbReference>
<keyword evidence="2 5" id="KW-0645">Protease</keyword>
<dbReference type="InterPro" id="IPR015500">
    <property type="entry name" value="Peptidase_S8_subtilisin-rel"/>
</dbReference>
<evidence type="ECO:0000256" key="3">
    <source>
        <dbReference type="ARBA" id="ARBA00022801"/>
    </source>
</evidence>
<dbReference type="PANTHER" id="PTHR43806:SF11">
    <property type="entry name" value="CEREVISIN-RELATED"/>
    <property type="match status" value="1"/>
</dbReference>
<dbReference type="InterPro" id="IPR036852">
    <property type="entry name" value="Peptidase_S8/S53_dom_sf"/>
</dbReference>
<dbReference type="Pfam" id="PF00082">
    <property type="entry name" value="Peptidase_S8"/>
    <property type="match status" value="1"/>
</dbReference>
<evidence type="ECO:0000256" key="4">
    <source>
        <dbReference type="ARBA" id="ARBA00022825"/>
    </source>
</evidence>
<evidence type="ECO:0000256" key="7">
    <source>
        <dbReference type="SAM" id="MobiDB-lite"/>
    </source>
</evidence>
<dbReference type="SUPFAM" id="SSF52743">
    <property type="entry name" value="Subtilisin-like"/>
    <property type="match status" value="1"/>
</dbReference>
<evidence type="ECO:0000256" key="2">
    <source>
        <dbReference type="ARBA" id="ARBA00022670"/>
    </source>
</evidence>
<protein>
    <submittedName>
        <fullName evidence="9">Subtilase family protein</fullName>
    </submittedName>
</protein>
<dbReference type="Proteomes" id="UP000199184">
    <property type="component" value="Unassembled WGS sequence"/>
</dbReference>
<reference evidence="10" key="1">
    <citation type="submission" date="2016-08" db="EMBL/GenBank/DDBJ databases">
        <authorList>
            <person name="Varghese N."/>
            <person name="Submissions Spin"/>
        </authorList>
    </citation>
    <scope>NUCLEOTIDE SEQUENCE [LARGE SCALE GENOMIC DNA]</scope>
    <source>
        <strain evidence="10">ERR11</strain>
    </source>
</reference>
<dbReference type="InterPro" id="IPR023827">
    <property type="entry name" value="Peptidase_S8_Asp-AS"/>
</dbReference>
<organism evidence="9 10">
    <name type="scientific">Bradyrhizobium shewense</name>
    <dbReference type="NCBI Taxonomy" id="1761772"/>
    <lineage>
        <taxon>Bacteria</taxon>
        <taxon>Pseudomonadati</taxon>
        <taxon>Pseudomonadota</taxon>
        <taxon>Alphaproteobacteria</taxon>
        <taxon>Hyphomicrobiales</taxon>
        <taxon>Nitrobacteraceae</taxon>
        <taxon>Bradyrhizobium</taxon>
    </lineage>
</organism>
<feature type="active site" description="Charge relay system" evidence="5">
    <location>
        <position position="228"/>
    </location>
</feature>
<gene>
    <name evidence="9" type="ORF">GA0061098_1016140</name>
</gene>
<dbReference type="PRINTS" id="PR00723">
    <property type="entry name" value="SUBTILISIN"/>
</dbReference>
<dbReference type="GO" id="GO:0006508">
    <property type="term" value="P:proteolysis"/>
    <property type="evidence" value="ECO:0007669"/>
    <property type="project" value="UniProtKB-KW"/>
</dbReference>
<dbReference type="PANTHER" id="PTHR43806">
    <property type="entry name" value="PEPTIDASE S8"/>
    <property type="match status" value="1"/>
</dbReference>
<keyword evidence="4 5" id="KW-0720">Serine protease</keyword>
<evidence type="ECO:0000256" key="6">
    <source>
        <dbReference type="RuleBase" id="RU003355"/>
    </source>
</evidence>
<evidence type="ECO:0000256" key="5">
    <source>
        <dbReference type="PROSITE-ProRule" id="PRU01240"/>
    </source>
</evidence>